<evidence type="ECO:0000256" key="3">
    <source>
        <dbReference type="ARBA" id="ARBA00022448"/>
    </source>
</evidence>
<name>A0A6I9R743_ELAGV</name>
<comment type="similarity">
    <text evidence="2 11">Belongs to the SWEET sugar transporter family.</text>
</comment>
<evidence type="ECO:0000313" key="12">
    <source>
        <dbReference type="Proteomes" id="UP000504607"/>
    </source>
</evidence>
<evidence type="ECO:0000256" key="2">
    <source>
        <dbReference type="ARBA" id="ARBA00007809"/>
    </source>
</evidence>
<proteinExistence type="inferred from homology"/>
<dbReference type="Proteomes" id="UP000504607">
    <property type="component" value="Chromosome 5"/>
</dbReference>
<feature type="transmembrane region" description="Helical" evidence="11">
    <location>
        <begin position="65"/>
        <end position="87"/>
    </location>
</feature>
<keyword evidence="7" id="KW-0677">Repeat</keyword>
<keyword evidence="3 11" id="KW-0813">Transport</keyword>
<evidence type="ECO:0000256" key="4">
    <source>
        <dbReference type="ARBA" id="ARBA00022475"/>
    </source>
</evidence>
<evidence type="ECO:0000256" key="11">
    <source>
        <dbReference type="RuleBase" id="RU910715"/>
    </source>
</evidence>
<gene>
    <name evidence="13" type="primary">LOC105045178</name>
</gene>
<evidence type="ECO:0000256" key="1">
    <source>
        <dbReference type="ARBA" id="ARBA00004651"/>
    </source>
</evidence>
<feature type="transmembrane region" description="Helical" evidence="11">
    <location>
        <begin position="127"/>
        <end position="148"/>
    </location>
</feature>
<evidence type="ECO:0000256" key="9">
    <source>
        <dbReference type="ARBA" id="ARBA00023136"/>
    </source>
</evidence>
<reference evidence="13" key="1">
    <citation type="submission" date="2025-08" db="UniProtKB">
        <authorList>
            <consortium name="RefSeq"/>
        </authorList>
    </citation>
    <scope>IDENTIFICATION</scope>
</reference>
<feature type="transmembrane region" description="Helical" evidence="11">
    <location>
        <begin position="6"/>
        <end position="28"/>
    </location>
</feature>
<dbReference type="InParanoid" id="A0A6I9R743"/>
<dbReference type="InterPro" id="IPR004316">
    <property type="entry name" value="SWEET_rpt"/>
</dbReference>
<comment type="function">
    <text evidence="11">Mediates both low-affinity uptake and efflux of sugar across the membrane.</text>
</comment>
<feature type="transmembrane region" description="Helical" evidence="11">
    <location>
        <begin position="160"/>
        <end position="182"/>
    </location>
</feature>
<sequence>MEALLLFIGVVGNVISVLVFASPIKTFWKIVRNGSTEDFESAPYVVTLLSSSLWVYYGITKPDGFLVATVNGVGIILEAIYVTLFLIYATPSLRAKTAILVALLDVGIFGVVVLVTRLVAIDETTRVMVIGAICACLNVFMYGSPLVAMKTVITTKSVEYMPFFLSFFLFLNGGTWTVYAVLDRDIFLGIPNGIGFFLGTIQLVLYMIYMNTKVSKCSGEVVEGQWQHQRLIKPDGPSGHDEEEG</sequence>
<evidence type="ECO:0000256" key="8">
    <source>
        <dbReference type="ARBA" id="ARBA00022989"/>
    </source>
</evidence>
<dbReference type="Pfam" id="PF03083">
    <property type="entry name" value="MtN3_slv"/>
    <property type="match status" value="2"/>
</dbReference>
<dbReference type="OrthoDB" id="409725at2759"/>
<dbReference type="AlphaFoldDB" id="A0A6I9R743"/>
<feature type="transmembrane region" description="Helical" evidence="11">
    <location>
        <begin position="99"/>
        <end position="121"/>
    </location>
</feature>
<evidence type="ECO:0000256" key="7">
    <source>
        <dbReference type="ARBA" id="ARBA00022737"/>
    </source>
</evidence>
<keyword evidence="5 11" id="KW-0762">Sugar transport</keyword>
<keyword evidence="6 11" id="KW-0812">Transmembrane</keyword>
<dbReference type="Gene3D" id="1.20.1280.290">
    <property type="match status" value="2"/>
</dbReference>
<dbReference type="GO" id="GO:0005886">
    <property type="term" value="C:plasma membrane"/>
    <property type="evidence" value="ECO:0007669"/>
    <property type="project" value="UniProtKB-SubCell"/>
</dbReference>
<dbReference type="FunFam" id="1.20.1280.290:FF:000002">
    <property type="entry name" value="Bidirectional sugar transporter SWEET"/>
    <property type="match status" value="1"/>
</dbReference>
<protein>
    <recommendedName>
        <fullName evidence="11">Bidirectional sugar transporter SWEET</fullName>
    </recommendedName>
</protein>
<keyword evidence="8 11" id="KW-1133">Transmembrane helix</keyword>
<dbReference type="InterPro" id="IPR047664">
    <property type="entry name" value="SWEET"/>
</dbReference>
<keyword evidence="4" id="KW-1003">Cell membrane</keyword>
<dbReference type="PANTHER" id="PTHR10791:SF120">
    <property type="entry name" value="BIDIRECTIONAL SUGAR TRANSPORTER SWEET17"/>
    <property type="match status" value="1"/>
</dbReference>
<evidence type="ECO:0000313" key="13">
    <source>
        <dbReference type="RefSeq" id="XP_010921652.1"/>
    </source>
</evidence>
<accession>A0A6I9R743</accession>
<comment type="subunit">
    <text evidence="10">Forms homooligomers and/or heterooligomers.</text>
</comment>
<dbReference type="GO" id="GO:0051119">
    <property type="term" value="F:sugar transmembrane transporter activity"/>
    <property type="evidence" value="ECO:0007669"/>
    <property type="project" value="InterPro"/>
</dbReference>
<dbReference type="RefSeq" id="XP_010921652.1">
    <property type="nucleotide sequence ID" value="XM_010923350.3"/>
</dbReference>
<dbReference type="FunFam" id="1.20.1280.290:FF:000001">
    <property type="entry name" value="Bidirectional sugar transporter SWEET"/>
    <property type="match status" value="1"/>
</dbReference>
<organism evidence="12 13">
    <name type="scientific">Elaeis guineensis var. tenera</name>
    <name type="common">Oil palm</name>
    <dbReference type="NCBI Taxonomy" id="51953"/>
    <lineage>
        <taxon>Eukaryota</taxon>
        <taxon>Viridiplantae</taxon>
        <taxon>Streptophyta</taxon>
        <taxon>Embryophyta</taxon>
        <taxon>Tracheophyta</taxon>
        <taxon>Spermatophyta</taxon>
        <taxon>Magnoliopsida</taxon>
        <taxon>Liliopsida</taxon>
        <taxon>Arecaceae</taxon>
        <taxon>Arecoideae</taxon>
        <taxon>Cocoseae</taxon>
        <taxon>Elaeidinae</taxon>
        <taxon>Elaeis</taxon>
    </lineage>
</organism>
<dbReference type="PANTHER" id="PTHR10791">
    <property type="entry name" value="RAG1-ACTIVATING PROTEIN 1"/>
    <property type="match status" value="1"/>
</dbReference>
<evidence type="ECO:0000256" key="10">
    <source>
        <dbReference type="ARBA" id="ARBA00038715"/>
    </source>
</evidence>
<feature type="transmembrane region" description="Helical" evidence="11">
    <location>
        <begin position="40"/>
        <end position="59"/>
    </location>
</feature>
<evidence type="ECO:0000256" key="6">
    <source>
        <dbReference type="ARBA" id="ARBA00022692"/>
    </source>
</evidence>
<feature type="transmembrane region" description="Helical" evidence="11">
    <location>
        <begin position="188"/>
        <end position="209"/>
    </location>
</feature>
<comment type="subcellular location">
    <subcellularLocation>
        <location evidence="1 11">Cell membrane</location>
        <topology evidence="1 11">Multi-pass membrane protein</topology>
    </subcellularLocation>
</comment>
<evidence type="ECO:0000256" key="5">
    <source>
        <dbReference type="ARBA" id="ARBA00022597"/>
    </source>
</evidence>
<keyword evidence="12" id="KW-1185">Reference proteome</keyword>
<keyword evidence="9 11" id="KW-0472">Membrane</keyword>